<dbReference type="RefSeq" id="WP_128340346.1">
    <property type="nucleotide sequence ID" value="NZ_QKPI01000183.1"/>
</dbReference>
<organism evidence="1 2">
    <name type="scientific">Enterobacter cloacae</name>
    <dbReference type="NCBI Taxonomy" id="550"/>
    <lineage>
        <taxon>Bacteria</taxon>
        <taxon>Pseudomonadati</taxon>
        <taxon>Pseudomonadota</taxon>
        <taxon>Gammaproteobacteria</taxon>
        <taxon>Enterobacterales</taxon>
        <taxon>Enterobacteriaceae</taxon>
        <taxon>Enterobacter</taxon>
        <taxon>Enterobacter cloacae complex</taxon>
    </lineage>
</organism>
<name>A0AB37VE17_ENTCL</name>
<reference evidence="1 2" key="1">
    <citation type="submission" date="2018-06" db="EMBL/GenBank/DDBJ databases">
        <title>Carbapenemase-producing Enterobacteriaceae present in wastewater treatment plant effluent and nearby surface waters in the US.</title>
        <authorList>
            <person name="Mathys D.A."/>
            <person name="Mollenkopf D.F."/>
            <person name="Feicht S.M."/>
            <person name="Adams R.J."/>
            <person name="Albers A.L."/>
            <person name="Grooters S.V."/>
            <person name="Stuever D.M."/>
            <person name="Daniels J.B."/>
            <person name="Wittum T.E."/>
        </authorList>
    </citation>
    <scope>NUCLEOTIDE SEQUENCE [LARGE SCALE GENOMIC DNA]</scope>
    <source>
        <strain evidence="1 2">GEO_23_Down_A</strain>
    </source>
</reference>
<dbReference type="EMBL" id="QKPI01000183">
    <property type="protein sequence ID" value="RWT68755.1"/>
    <property type="molecule type" value="Genomic_DNA"/>
</dbReference>
<protein>
    <submittedName>
        <fullName evidence="1">Uncharacterized protein</fullName>
    </submittedName>
</protein>
<accession>A0AB37VE17</accession>
<proteinExistence type="predicted"/>
<evidence type="ECO:0000313" key="2">
    <source>
        <dbReference type="Proteomes" id="UP000289016"/>
    </source>
</evidence>
<comment type="caution">
    <text evidence="1">The sequence shown here is derived from an EMBL/GenBank/DDBJ whole genome shotgun (WGS) entry which is preliminary data.</text>
</comment>
<dbReference type="AlphaFoldDB" id="A0AB37VE17"/>
<dbReference type="Proteomes" id="UP000289016">
    <property type="component" value="Unassembled WGS sequence"/>
</dbReference>
<sequence length="81" mass="9198">MSEKQLAYVDDDGDLIVIDEYDSEIVVALQRIKTPAHIVHEMWRLTMKNNYKSEALLQAIEIMSEKIGYDAAKGGDWVNNG</sequence>
<gene>
    <name evidence="1" type="ORF">DN595_27090</name>
</gene>
<evidence type="ECO:0000313" key="1">
    <source>
        <dbReference type="EMBL" id="RWT68755.1"/>
    </source>
</evidence>